<evidence type="ECO:0000259" key="1">
    <source>
        <dbReference type="Pfam" id="PF03413"/>
    </source>
</evidence>
<gene>
    <name evidence="2" type="ORF">CR203_15965</name>
</gene>
<feature type="domain" description="PepSY" evidence="1">
    <location>
        <begin position="175"/>
        <end position="233"/>
    </location>
</feature>
<dbReference type="Pfam" id="PF03413">
    <property type="entry name" value="PepSY"/>
    <property type="match status" value="2"/>
</dbReference>
<comment type="caution">
    <text evidence="2">The sequence shown here is derived from an EMBL/GenBank/DDBJ whole genome shotgun (WGS) entry which is preliminary data.</text>
</comment>
<feature type="domain" description="PepSY" evidence="1">
    <location>
        <begin position="34"/>
        <end position="89"/>
    </location>
</feature>
<dbReference type="InterPro" id="IPR025711">
    <property type="entry name" value="PepSY"/>
</dbReference>
<dbReference type="EMBL" id="PDOE01000007">
    <property type="protein sequence ID" value="RKL66385.1"/>
    <property type="molecule type" value="Genomic_DNA"/>
</dbReference>
<name>A0A3A9KFK3_9BACI</name>
<dbReference type="Gene3D" id="3.10.450.40">
    <property type="match status" value="3"/>
</dbReference>
<organism evidence="2 3">
    <name type="scientific">Salipaludibacillus neizhouensis</name>
    <dbReference type="NCBI Taxonomy" id="885475"/>
    <lineage>
        <taxon>Bacteria</taxon>
        <taxon>Bacillati</taxon>
        <taxon>Bacillota</taxon>
        <taxon>Bacilli</taxon>
        <taxon>Bacillales</taxon>
        <taxon>Bacillaceae</taxon>
    </lineage>
</organism>
<reference evidence="2 3" key="1">
    <citation type="submission" date="2017-10" db="EMBL/GenBank/DDBJ databases">
        <title>Bacillus sp. nov., a halophilic bacterium isolated from a Keqin Lake.</title>
        <authorList>
            <person name="Wang H."/>
        </authorList>
    </citation>
    <scope>NUCLEOTIDE SEQUENCE [LARGE SCALE GENOMIC DNA]</scope>
    <source>
        <strain evidence="2 3">KCTC 13187</strain>
    </source>
</reference>
<evidence type="ECO:0000313" key="2">
    <source>
        <dbReference type="EMBL" id="RKL66385.1"/>
    </source>
</evidence>
<proteinExistence type="predicted"/>
<dbReference type="RefSeq" id="WP_110939167.1">
    <property type="nucleotide sequence ID" value="NZ_KZ614148.1"/>
</dbReference>
<keyword evidence="3" id="KW-1185">Reference proteome</keyword>
<dbReference type="Proteomes" id="UP000281498">
    <property type="component" value="Unassembled WGS sequence"/>
</dbReference>
<protein>
    <recommendedName>
        <fullName evidence="1">PepSY domain-containing protein</fullName>
    </recommendedName>
</protein>
<evidence type="ECO:0000313" key="3">
    <source>
        <dbReference type="Proteomes" id="UP000281498"/>
    </source>
</evidence>
<dbReference type="AlphaFoldDB" id="A0A3A9KFK3"/>
<accession>A0A3A9KFK3</accession>
<sequence>MMRNKSLFFLLFGILLLIGIGYFTYSALTSEEMMSEADIKTMLEGRYNGSVLSLEVNEESTGLSYDAELHSAQGAYLIEVDAHKGEVLSLEKISAETEFQEKQVDVELTKEEITEIVEARLTDEAEILDIQLNEGGSGSMFYSVAVNHSGNRGTFEIDATSKEVLTYTEDQVEQLTQQQASEIALNEHSGVIDDITLEQQDGRLVYEIEVESDETGVDADIIIDAYSGEVISVVLDN</sequence>
<dbReference type="OrthoDB" id="5361545at2"/>